<proteinExistence type="predicted"/>
<evidence type="ECO:0000256" key="1">
    <source>
        <dbReference type="ARBA" id="ARBA00004141"/>
    </source>
</evidence>
<dbReference type="InterPro" id="IPR037185">
    <property type="entry name" value="EmrE-like"/>
</dbReference>
<keyword evidence="2 5" id="KW-0812">Transmembrane</keyword>
<dbReference type="InterPro" id="IPR000620">
    <property type="entry name" value="EamA_dom"/>
</dbReference>
<feature type="transmembrane region" description="Helical" evidence="5">
    <location>
        <begin position="170"/>
        <end position="190"/>
    </location>
</feature>
<reference evidence="7" key="1">
    <citation type="submission" date="2018-05" db="EMBL/GenBank/DDBJ databases">
        <authorList>
            <person name="Lanie J.A."/>
            <person name="Ng W.-L."/>
            <person name="Kazmierczak K.M."/>
            <person name="Andrzejewski T.M."/>
            <person name="Davidsen T.M."/>
            <person name="Wayne K.J."/>
            <person name="Tettelin H."/>
            <person name="Glass J.I."/>
            <person name="Rusch D."/>
            <person name="Podicherti R."/>
            <person name="Tsui H.-C.T."/>
            <person name="Winkler M.E."/>
        </authorList>
    </citation>
    <scope>NUCLEOTIDE SEQUENCE</scope>
</reference>
<evidence type="ECO:0000259" key="6">
    <source>
        <dbReference type="Pfam" id="PF00892"/>
    </source>
</evidence>
<evidence type="ECO:0000256" key="3">
    <source>
        <dbReference type="ARBA" id="ARBA00022989"/>
    </source>
</evidence>
<accession>A0A382PIA7</accession>
<dbReference type="PANTHER" id="PTHR32322">
    <property type="entry name" value="INNER MEMBRANE TRANSPORTER"/>
    <property type="match status" value="1"/>
</dbReference>
<evidence type="ECO:0000256" key="2">
    <source>
        <dbReference type="ARBA" id="ARBA00022692"/>
    </source>
</evidence>
<evidence type="ECO:0000313" key="7">
    <source>
        <dbReference type="EMBL" id="SVC71682.1"/>
    </source>
</evidence>
<dbReference type="PANTHER" id="PTHR32322:SF2">
    <property type="entry name" value="EAMA DOMAIN-CONTAINING PROTEIN"/>
    <property type="match status" value="1"/>
</dbReference>
<dbReference type="AlphaFoldDB" id="A0A382PIA7"/>
<dbReference type="GO" id="GO:0016020">
    <property type="term" value="C:membrane"/>
    <property type="evidence" value="ECO:0007669"/>
    <property type="project" value="UniProtKB-SubCell"/>
</dbReference>
<organism evidence="7">
    <name type="scientific">marine metagenome</name>
    <dbReference type="NCBI Taxonomy" id="408172"/>
    <lineage>
        <taxon>unclassified sequences</taxon>
        <taxon>metagenomes</taxon>
        <taxon>ecological metagenomes</taxon>
    </lineage>
</organism>
<dbReference type="EMBL" id="UINC01106784">
    <property type="protein sequence ID" value="SVC71682.1"/>
    <property type="molecule type" value="Genomic_DNA"/>
</dbReference>
<comment type="subcellular location">
    <subcellularLocation>
        <location evidence="1">Membrane</location>
        <topology evidence="1">Multi-pass membrane protein</topology>
    </subcellularLocation>
</comment>
<dbReference type="Pfam" id="PF00892">
    <property type="entry name" value="EamA"/>
    <property type="match status" value="2"/>
</dbReference>
<gene>
    <name evidence="7" type="ORF">METZ01_LOCUS324536</name>
</gene>
<dbReference type="SUPFAM" id="SSF103481">
    <property type="entry name" value="Multidrug resistance efflux transporter EmrE"/>
    <property type="match status" value="2"/>
</dbReference>
<feature type="transmembrane region" description="Helical" evidence="5">
    <location>
        <begin position="114"/>
        <end position="132"/>
    </location>
</feature>
<feature type="transmembrane region" description="Helical" evidence="5">
    <location>
        <begin position="58"/>
        <end position="80"/>
    </location>
</feature>
<feature type="transmembrane region" description="Helical" evidence="5">
    <location>
        <begin position="255"/>
        <end position="272"/>
    </location>
</feature>
<feature type="transmembrane region" description="Helical" evidence="5">
    <location>
        <begin position="202"/>
        <end position="225"/>
    </location>
</feature>
<feature type="transmembrane region" description="Helical" evidence="5">
    <location>
        <begin position="138"/>
        <end position="158"/>
    </location>
</feature>
<feature type="domain" description="EamA" evidence="6">
    <location>
        <begin position="1"/>
        <end position="127"/>
    </location>
</feature>
<feature type="transmembrane region" description="Helical" evidence="5">
    <location>
        <begin position="232"/>
        <end position="249"/>
    </location>
</feature>
<evidence type="ECO:0000256" key="5">
    <source>
        <dbReference type="SAM" id="Phobius"/>
    </source>
</evidence>
<protein>
    <recommendedName>
        <fullName evidence="6">EamA domain-containing protein</fullName>
    </recommendedName>
</protein>
<feature type="transmembrane region" description="Helical" evidence="5">
    <location>
        <begin position="29"/>
        <end position="46"/>
    </location>
</feature>
<evidence type="ECO:0000256" key="4">
    <source>
        <dbReference type="ARBA" id="ARBA00023136"/>
    </source>
</evidence>
<keyword evidence="3 5" id="KW-1133">Transmembrane helix</keyword>
<name>A0A382PIA7_9ZZZZ</name>
<sequence length="290" mass="30756">MLLTAAGIWGSSFLFMDVALESEHPGLITWLRPTLGLFALIWFPSARRPVEPSDRWSIVLLGITWVAFPFTMFPLAQQWIDSSITGMLNSAMPIMTLVIGTLGFGVLIKRIQILGILVGIVGILFIGLPTVSGGGTNALGVLFVVLAVTSYGVGVNVAGPLQRKYGSLAVLSKVLIVASILTMPFGIYGITESTWSMKAFGANLAVGLGGTGIAYAAATTLVGSVGAVRASIVTYLIPVMAALLGVFVLDEKLSFWELFGVVVLLGGAWLTTRTEIKSLFKSDIEKNDNT</sequence>
<feature type="domain" description="EamA" evidence="6">
    <location>
        <begin position="139"/>
        <end position="272"/>
    </location>
</feature>
<dbReference type="InterPro" id="IPR050638">
    <property type="entry name" value="AA-Vitamin_Transporters"/>
</dbReference>
<feature type="transmembrane region" description="Helical" evidence="5">
    <location>
        <begin position="86"/>
        <end position="107"/>
    </location>
</feature>
<keyword evidence="4 5" id="KW-0472">Membrane</keyword>